<reference evidence="2 3" key="1">
    <citation type="submission" date="2019-03" db="EMBL/GenBank/DDBJ databases">
        <title>First draft genome of Liparis tanakae, snailfish: a comprehensive survey of snailfish specific genes.</title>
        <authorList>
            <person name="Kim W."/>
            <person name="Song I."/>
            <person name="Jeong J.-H."/>
            <person name="Kim D."/>
            <person name="Kim S."/>
            <person name="Ryu S."/>
            <person name="Song J.Y."/>
            <person name="Lee S.K."/>
        </authorList>
    </citation>
    <scope>NUCLEOTIDE SEQUENCE [LARGE SCALE GENOMIC DNA]</scope>
    <source>
        <tissue evidence="2">Muscle</tissue>
    </source>
</reference>
<sequence length="126" mass="14305">MMRGMARSCWARLTRYSLSRALAAPSCWPSQRCRNGTIHWKASFTSARAKLDGKKVRILRKLRIRTFTETRGEWAPRMARSLSVRLNSHDVSYTSVSIVTKSSHKSSSPGISRSFARRTSDRAQST</sequence>
<evidence type="ECO:0000313" key="2">
    <source>
        <dbReference type="EMBL" id="TNN50122.1"/>
    </source>
</evidence>
<comment type="caution">
    <text evidence="2">The sequence shown here is derived from an EMBL/GenBank/DDBJ whole genome shotgun (WGS) entry which is preliminary data.</text>
</comment>
<evidence type="ECO:0000313" key="3">
    <source>
        <dbReference type="Proteomes" id="UP000314294"/>
    </source>
</evidence>
<name>A0A4Z2GBW4_9TELE</name>
<dbReference type="EMBL" id="SRLO01000630">
    <property type="protein sequence ID" value="TNN50122.1"/>
    <property type="molecule type" value="Genomic_DNA"/>
</dbReference>
<dbReference type="AlphaFoldDB" id="A0A4Z2GBW4"/>
<feature type="compositionally biased region" description="Low complexity" evidence="1">
    <location>
        <begin position="100"/>
        <end position="114"/>
    </location>
</feature>
<protein>
    <submittedName>
        <fullName evidence="2">Uncharacterized protein</fullName>
    </submittedName>
</protein>
<proteinExistence type="predicted"/>
<evidence type="ECO:0000256" key="1">
    <source>
        <dbReference type="SAM" id="MobiDB-lite"/>
    </source>
</evidence>
<dbReference type="Proteomes" id="UP000314294">
    <property type="component" value="Unassembled WGS sequence"/>
</dbReference>
<feature type="region of interest" description="Disordered" evidence="1">
    <location>
        <begin position="100"/>
        <end position="126"/>
    </location>
</feature>
<accession>A0A4Z2GBW4</accession>
<keyword evidence="3" id="KW-1185">Reference proteome</keyword>
<gene>
    <name evidence="2" type="ORF">EYF80_039666</name>
</gene>
<organism evidence="2 3">
    <name type="scientific">Liparis tanakae</name>
    <name type="common">Tanaka's snailfish</name>
    <dbReference type="NCBI Taxonomy" id="230148"/>
    <lineage>
        <taxon>Eukaryota</taxon>
        <taxon>Metazoa</taxon>
        <taxon>Chordata</taxon>
        <taxon>Craniata</taxon>
        <taxon>Vertebrata</taxon>
        <taxon>Euteleostomi</taxon>
        <taxon>Actinopterygii</taxon>
        <taxon>Neopterygii</taxon>
        <taxon>Teleostei</taxon>
        <taxon>Neoteleostei</taxon>
        <taxon>Acanthomorphata</taxon>
        <taxon>Eupercaria</taxon>
        <taxon>Perciformes</taxon>
        <taxon>Cottioidei</taxon>
        <taxon>Cottales</taxon>
        <taxon>Liparidae</taxon>
        <taxon>Liparis</taxon>
    </lineage>
</organism>